<keyword evidence="5" id="KW-1185">Reference proteome</keyword>
<organism evidence="4 5">
    <name type="scientific">Streptomyces atriruber</name>
    <dbReference type="NCBI Taxonomy" id="545121"/>
    <lineage>
        <taxon>Bacteria</taxon>
        <taxon>Bacillati</taxon>
        <taxon>Actinomycetota</taxon>
        <taxon>Actinomycetes</taxon>
        <taxon>Kitasatosporales</taxon>
        <taxon>Streptomycetaceae</taxon>
        <taxon>Streptomyces</taxon>
    </lineage>
</organism>
<keyword evidence="2" id="KW-0804">Transcription</keyword>
<dbReference type="SMART" id="SM01012">
    <property type="entry name" value="ANTAR"/>
    <property type="match status" value="1"/>
</dbReference>
<feature type="domain" description="ANTAR" evidence="3">
    <location>
        <begin position="201"/>
        <end position="274"/>
    </location>
</feature>
<dbReference type="RefSeq" id="WP_359356426.1">
    <property type="nucleotide sequence ID" value="NZ_JBEYXV010000022.1"/>
</dbReference>
<evidence type="ECO:0000313" key="5">
    <source>
        <dbReference type="Proteomes" id="UP001551176"/>
    </source>
</evidence>
<evidence type="ECO:0000256" key="2">
    <source>
        <dbReference type="ARBA" id="ARBA00023163"/>
    </source>
</evidence>
<dbReference type="Proteomes" id="UP001551176">
    <property type="component" value="Unassembled WGS sequence"/>
</dbReference>
<dbReference type="InterPro" id="IPR029016">
    <property type="entry name" value="GAF-like_dom_sf"/>
</dbReference>
<evidence type="ECO:0000259" key="3">
    <source>
        <dbReference type="SMART" id="SM01012"/>
    </source>
</evidence>
<comment type="caution">
    <text evidence="4">The sequence shown here is derived from an EMBL/GenBank/DDBJ whole genome shotgun (WGS) entry which is preliminary data.</text>
</comment>
<dbReference type="InterPro" id="IPR003018">
    <property type="entry name" value="GAF"/>
</dbReference>
<proteinExistence type="predicted"/>
<evidence type="ECO:0000256" key="1">
    <source>
        <dbReference type="ARBA" id="ARBA00023015"/>
    </source>
</evidence>
<sequence>MAEDRPGVAAEHARRRAVAARVRAAASADAAERCTLLWQQDGSERHVRLAAFHREAAAHHLAAAEMQEAYARRVGAWAPGGQESRPRFMGSVVAACGPGGGALVLLDQSLQQLAVASSDARAEKAQDLEYVLGEGPMREASRRGRAVVAVGSELVDRWPQYGRGVLDLGIRAAAAAPLMADRRCFGAIAVFDQTGLSPAAELQDIAAALTTDILLGPDQDPLLHGEIDEQSVIHQASGMVAERADCTIPDALALIKARAFREGATTDGIARRVVHSGLRLTSEPE</sequence>
<gene>
    <name evidence="4" type="ORF">ABZ921_34380</name>
</gene>
<protein>
    <submittedName>
        <fullName evidence="4">ANTAR domain-containing protein</fullName>
    </submittedName>
</protein>
<keyword evidence="1" id="KW-0805">Transcription regulation</keyword>
<dbReference type="InterPro" id="IPR005561">
    <property type="entry name" value="ANTAR"/>
</dbReference>
<dbReference type="Pfam" id="PF13185">
    <property type="entry name" value="GAF_2"/>
    <property type="match status" value="1"/>
</dbReference>
<name>A0ABV3BXH9_9ACTN</name>
<evidence type="ECO:0000313" key="4">
    <source>
        <dbReference type="EMBL" id="MEU6825728.1"/>
    </source>
</evidence>
<dbReference type="InterPro" id="IPR036388">
    <property type="entry name" value="WH-like_DNA-bd_sf"/>
</dbReference>
<accession>A0ABV3BXH9</accession>
<reference evidence="4 5" key="1">
    <citation type="submission" date="2024-06" db="EMBL/GenBank/DDBJ databases">
        <title>The Natural Products Discovery Center: Release of the First 8490 Sequenced Strains for Exploring Actinobacteria Biosynthetic Diversity.</title>
        <authorList>
            <person name="Kalkreuter E."/>
            <person name="Kautsar S.A."/>
            <person name="Yang D."/>
            <person name="Bader C.D."/>
            <person name="Teijaro C.N."/>
            <person name="Fluegel L."/>
            <person name="Davis C.M."/>
            <person name="Simpson J.R."/>
            <person name="Lauterbach L."/>
            <person name="Steele A.D."/>
            <person name="Gui C."/>
            <person name="Meng S."/>
            <person name="Li G."/>
            <person name="Viehrig K."/>
            <person name="Ye F."/>
            <person name="Su P."/>
            <person name="Kiefer A.F."/>
            <person name="Nichols A."/>
            <person name="Cepeda A.J."/>
            <person name="Yan W."/>
            <person name="Fan B."/>
            <person name="Jiang Y."/>
            <person name="Adhikari A."/>
            <person name="Zheng C.-J."/>
            <person name="Schuster L."/>
            <person name="Cowan T.M."/>
            <person name="Smanski M.J."/>
            <person name="Chevrette M.G."/>
            <person name="De Carvalho L.P.S."/>
            <person name="Shen B."/>
        </authorList>
    </citation>
    <scope>NUCLEOTIDE SEQUENCE [LARGE SCALE GENOMIC DNA]</scope>
    <source>
        <strain evidence="4 5">NPDC046838</strain>
    </source>
</reference>
<dbReference type="Gene3D" id="3.30.450.40">
    <property type="match status" value="1"/>
</dbReference>
<dbReference type="Gene3D" id="1.10.10.10">
    <property type="entry name" value="Winged helix-like DNA-binding domain superfamily/Winged helix DNA-binding domain"/>
    <property type="match status" value="1"/>
</dbReference>
<dbReference type="EMBL" id="JBEYXV010000022">
    <property type="protein sequence ID" value="MEU6825728.1"/>
    <property type="molecule type" value="Genomic_DNA"/>
</dbReference>
<dbReference type="SUPFAM" id="SSF55781">
    <property type="entry name" value="GAF domain-like"/>
    <property type="match status" value="1"/>
</dbReference>